<feature type="compositionally biased region" description="Polar residues" evidence="1">
    <location>
        <begin position="96"/>
        <end position="105"/>
    </location>
</feature>
<accession>A0A5C3L2G1</accession>
<dbReference type="Proteomes" id="UP000307440">
    <property type="component" value="Unassembled WGS sequence"/>
</dbReference>
<organism evidence="2 3">
    <name type="scientific">Coprinopsis marcescibilis</name>
    <name type="common">Agaric fungus</name>
    <name type="synonym">Psathyrella marcescibilis</name>
    <dbReference type="NCBI Taxonomy" id="230819"/>
    <lineage>
        <taxon>Eukaryota</taxon>
        <taxon>Fungi</taxon>
        <taxon>Dikarya</taxon>
        <taxon>Basidiomycota</taxon>
        <taxon>Agaricomycotina</taxon>
        <taxon>Agaricomycetes</taxon>
        <taxon>Agaricomycetidae</taxon>
        <taxon>Agaricales</taxon>
        <taxon>Agaricineae</taxon>
        <taxon>Psathyrellaceae</taxon>
        <taxon>Coprinopsis</taxon>
    </lineage>
</organism>
<name>A0A5C3L2G1_COPMA</name>
<evidence type="ECO:0000313" key="2">
    <source>
        <dbReference type="EMBL" id="TFK27209.1"/>
    </source>
</evidence>
<feature type="region of interest" description="Disordered" evidence="1">
    <location>
        <begin position="150"/>
        <end position="203"/>
    </location>
</feature>
<feature type="region of interest" description="Disordered" evidence="1">
    <location>
        <begin position="717"/>
        <end position="757"/>
    </location>
</feature>
<feature type="compositionally biased region" description="Low complexity" evidence="1">
    <location>
        <begin position="1"/>
        <end position="26"/>
    </location>
</feature>
<feature type="region of interest" description="Disordered" evidence="1">
    <location>
        <begin position="1"/>
        <end position="105"/>
    </location>
</feature>
<dbReference type="STRING" id="230819.A0A5C3L2G1"/>
<evidence type="ECO:0000313" key="3">
    <source>
        <dbReference type="Proteomes" id="UP000307440"/>
    </source>
</evidence>
<feature type="compositionally biased region" description="Polar residues" evidence="1">
    <location>
        <begin position="180"/>
        <end position="190"/>
    </location>
</feature>
<dbReference type="EMBL" id="ML210167">
    <property type="protein sequence ID" value="TFK27209.1"/>
    <property type="molecule type" value="Genomic_DNA"/>
</dbReference>
<gene>
    <name evidence="2" type="ORF">FA15DRAFT_754509</name>
</gene>
<feature type="compositionally biased region" description="Low complexity" evidence="1">
    <location>
        <begin position="168"/>
        <end position="179"/>
    </location>
</feature>
<feature type="compositionally biased region" description="Polar residues" evidence="1">
    <location>
        <begin position="838"/>
        <end position="853"/>
    </location>
</feature>
<feature type="region of interest" description="Disordered" evidence="1">
    <location>
        <begin position="281"/>
        <end position="339"/>
    </location>
</feature>
<feature type="region of interest" description="Disordered" evidence="1">
    <location>
        <begin position="476"/>
        <end position="562"/>
    </location>
</feature>
<feature type="compositionally biased region" description="Acidic residues" evidence="1">
    <location>
        <begin position="857"/>
        <end position="870"/>
    </location>
</feature>
<keyword evidence="3" id="KW-1185">Reference proteome</keyword>
<dbReference type="AlphaFoldDB" id="A0A5C3L2G1"/>
<protein>
    <submittedName>
        <fullName evidence="2">Uncharacterized protein</fullName>
    </submittedName>
</protein>
<proteinExistence type="predicted"/>
<feature type="compositionally biased region" description="Gly residues" evidence="1">
    <location>
        <begin position="965"/>
        <end position="974"/>
    </location>
</feature>
<sequence length="1047" mass="111818">MSNKPSSLRSVPSSSSIASAVSLARRPPTRARSRTVTGSPPVHIIAETPVSELPYLDSSPLRESFPLHNPESLSSLDILPARQPRSPHRLDDDFRTSTTPSSQGLDLQTAEATMVEHLPSPNLGKPLKANAHAELVSGRPVFHHHSGYRPPPSAFSRDPAFTPNVRDSVSTHQSGVSSSLYPLSTSTASGPESPPSPRSMVEPLHHLDDYYDGAEIREVKGFDGDDVAYRLQLLVKNNYFLPPAHSKPSAADFAAFDASSGKKQSKSSAPAFLDLFRAVKPKSKPSTPAGSPNPEAAPPMLRTTADSISTGQLLRPPQRPRAGSNAAPTSPRPASRGRVVVVREKMADIAVAAKQAEQDLKSKGVNFQQVMQPLNGGVDEVIDPTDAVDVPLPSASYPFAVQASALHGLGVADSVGAALLADRLPPKSSNISSSYDIDDDWRKNLLHDAVHHSLNNTPDASTFSHMLGASTPVVSRFRSHSNAPTPTHSRRTARSDLEDVNHALAKLEGTREPKPRLKTQGYPKGQTRKPPSLDLVRVSNTSSVPARVETPTGPMTPLAPPPRNKFTINVQSHSQTDLPTTIHVSEDNRPSISASRHTLRKAQSSPSLNDRFVMTPPPVPSPLARSYISMANPSYETVNIAGREGSFTSASFYSEDEFDEGGGPRHSLALSAVHGRPSLSTYSQESLSPSTSAFQDALNHGGSYYSGSAYSSRASLDQYPPQRRAMPRDSVSSPPPRMSSSLAHVALPPPPRSANHPYLQHRRFLRTPSNASSTTELGSIVSQDVDAGDTLRFDEPEPTSPPLAALEAPSDSPVHSPVPLTLDIPRHHVPPPTIHSAGPTSDTSFFDSIQAQPNAMDDLDDSSDESDAEPENSPLPPPSPVVRPRAPSTVSAQTAPSPASRSPLMRLGNHSAPYVTKQPNLSKIQLQGIGNVPPKAQFFADRKASDSGPSGPPSAYDFIRIAQEGGNGGGGGSIVGKPSRSRPKTSASTQSAEPAVPSWQPNPKAQESLRKLDGMLLQHMETEKDTIKRIATTAKQTNIAKSVHSVS</sequence>
<feature type="region of interest" description="Disordered" evidence="1">
    <location>
        <begin position="935"/>
        <end position="1008"/>
    </location>
</feature>
<evidence type="ECO:0000256" key="1">
    <source>
        <dbReference type="SAM" id="MobiDB-lite"/>
    </source>
</evidence>
<feature type="region of interest" description="Disordered" evidence="1">
    <location>
        <begin position="790"/>
        <end position="920"/>
    </location>
</feature>
<reference evidence="2 3" key="1">
    <citation type="journal article" date="2019" name="Nat. Ecol. Evol.">
        <title>Megaphylogeny resolves global patterns of mushroom evolution.</title>
        <authorList>
            <person name="Varga T."/>
            <person name="Krizsan K."/>
            <person name="Foldi C."/>
            <person name="Dima B."/>
            <person name="Sanchez-Garcia M."/>
            <person name="Sanchez-Ramirez S."/>
            <person name="Szollosi G.J."/>
            <person name="Szarkandi J.G."/>
            <person name="Papp V."/>
            <person name="Albert L."/>
            <person name="Andreopoulos W."/>
            <person name="Angelini C."/>
            <person name="Antonin V."/>
            <person name="Barry K.W."/>
            <person name="Bougher N.L."/>
            <person name="Buchanan P."/>
            <person name="Buyck B."/>
            <person name="Bense V."/>
            <person name="Catcheside P."/>
            <person name="Chovatia M."/>
            <person name="Cooper J."/>
            <person name="Damon W."/>
            <person name="Desjardin D."/>
            <person name="Finy P."/>
            <person name="Geml J."/>
            <person name="Haridas S."/>
            <person name="Hughes K."/>
            <person name="Justo A."/>
            <person name="Karasinski D."/>
            <person name="Kautmanova I."/>
            <person name="Kiss B."/>
            <person name="Kocsube S."/>
            <person name="Kotiranta H."/>
            <person name="LaButti K.M."/>
            <person name="Lechner B.E."/>
            <person name="Liimatainen K."/>
            <person name="Lipzen A."/>
            <person name="Lukacs Z."/>
            <person name="Mihaltcheva S."/>
            <person name="Morgado L.N."/>
            <person name="Niskanen T."/>
            <person name="Noordeloos M.E."/>
            <person name="Ohm R.A."/>
            <person name="Ortiz-Santana B."/>
            <person name="Ovrebo C."/>
            <person name="Racz N."/>
            <person name="Riley R."/>
            <person name="Savchenko A."/>
            <person name="Shiryaev A."/>
            <person name="Soop K."/>
            <person name="Spirin V."/>
            <person name="Szebenyi C."/>
            <person name="Tomsovsky M."/>
            <person name="Tulloss R.E."/>
            <person name="Uehling J."/>
            <person name="Grigoriev I.V."/>
            <person name="Vagvolgyi C."/>
            <person name="Papp T."/>
            <person name="Martin F.M."/>
            <person name="Miettinen O."/>
            <person name="Hibbett D.S."/>
            <person name="Nagy L.G."/>
        </authorList>
    </citation>
    <scope>NUCLEOTIDE SEQUENCE [LARGE SCALE GENOMIC DNA]</scope>
    <source>
        <strain evidence="2 3">CBS 121175</strain>
    </source>
</reference>
<feature type="compositionally biased region" description="Polar residues" evidence="1">
    <location>
        <begin position="888"/>
        <end position="900"/>
    </location>
</feature>
<dbReference type="OrthoDB" id="3261862at2759"/>